<name>A0A3L7AGA0_9MICO</name>
<gene>
    <name evidence="3" type="ORF">D9V34_15370</name>
</gene>
<keyword evidence="4" id="KW-1185">Reference proteome</keyword>
<evidence type="ECO:0000313" key="3">
    <source>
        <dbReference type="EMBL" id="RLP79187.1"/>
    </source>
</evidence>
<protein>
    <submittedName>
        <fullName evidence="3">DUF1851 domain-containing protein</fullName>
    </submittedName>
</protein>
<evidence type="ECO:0000313" key="4">
    <source>
        <dbReference type="Proteomes" id="UP000269438"/>
    </source>
</evidence>
<dbReference type="AlphaFoldDB" id="A0A3L7AGA0"/>
<dbReference type="InterPro" id="IPR014983">
    <property type="entry name" value="GAD-rel"/>
</dbReference>
<reference evidence="3 4" key="1">
    <citation type="submission" date="2018-10" db="EMBL/GenBank/DDBJ databases">
        <authorList>
            <person name="Li J."/>
        </authorList>
    </citation>
    <scope>NUCLEOTIDE SEQUENCE [LARGE SCALE GENOMIC DNA]</scope>
    <source>
        <strain evidence="3 4">JCM 11654</strain>
    </source>
</reference>
<evidence type="ECO:0000259" key="2">
    <source>
        <dbReference type="Pfam" id="PF08906"/>
    </source>
</evidence>
<accession>A0A3L7AGA0</accession>
<evidence type="ECO:0000259" key="1">
    <source>
        <dbReference type="Pfam" id="PF08887"/>
    </source>
</evidence>
<dbReference type="RefSeq" id="WP_121689365.1">
    <property type="nucleotide sequence ID" value="NZ_RCUY01000015.1"/>
</dbReference>
<sequence>MELFTDFQLASPVPDELIERYRGYVPEQLLEYWTQQGFGSARDGFIKLINPDEYRIRLEGYFPHLHMIPIMATGLADIVVMIEGTVRILQYRYGTYAGFTSDFEFLPSMLASETFIEEFFSWQPYPEASAQQGPLAFDECFGYVPLLALGGPERADRLQKMKLIEHVQLITQMAGPIVYP</sequence>
<dbReference type="InterPro" id="IPR015002">
    <property type="entry name" value="T6SS_Tdi1_C"/>
</dbReference>
<dbReference type="Pfam" id="PF08887">
    <property type="entry name" value="GAD-like"/>
    <property type="match status" value="1"/>
</dbReference>
<feature type="domain" description="GAD-related" evidence="1">
    <location>
        <begin position="10"/>
        <end position="55"/>
    </location>
</feature>
<dbReference type="OrthoDB" id="2216648at2"/>
<organism evidence="3 4">
    <name type="scientific">Mycetocola lacteus</name>
    <dbReference type="NCBI Taxonomy" id="76637"/>
    <lineage>
        <taxon>Bacteria</taxon>
        <taxon>Bacillati</taxon>
        <taxon>Actinomycetota</taxon>
        <taxon>Actinomycetes</taxon>
        <taxon>Micrococcales</taxon>
        <taxon>Microbacteriaceae</taxon>
        <taxon>Mycetocola</taxon>
    </lineage>
</organism>
<dbReference type="EMBL" id="RCUY01000015">
    <property type="protein sequence ID" value="RLP79187.1"/>
    <property type="molecule type" value="Genomic_DNA"/>
</dbReference>
<feature type="domain" description="T6SS immunity protein Tdi1 C-terminal" evidence="2">
    <location>
        <begin position="105"/>
        <end position="173"/>
    </location>
</feature>
<proteinExistence type="predicted"/>
<comment type="caution">
    <text evidence="3">The sequence shown here is derived from an EMBL/GenBank/DDBJ whole genome shotgun (WGS) entry which is preliminary data.</text>
</comment>
<dbReference type="Pfam" id="PF08906">
    <property type="entry name" value="T6SS_Tdi1_C"/>
    <property type="match status" value="1"/>
</dbReference>
<dbReference type="Proteomes" id="UP000269438">
    <property type="component" value="Unassembled WGS sequence"/>
</dbReference>